<dbReference type="GO" id="GO:0000049">
    <property type="term" value="F:tRNA binding"/>
    <property type="evidence" value="ECO:0007669"/>
    <property type="project" value="TreeGrafter"/>
</dbReference>
<protein>
    <recommendedName>
        <fullName evidence="2">NFACT protein C-terminal domain-containing protein</fullName>
    </recommendedName>
</protein>
<dbReference type="Pfam" id="PF11923">
    <property type="entry name" value="NFACT-C"/>
    <property type="match status" value="1"/>
</dbReference>
<dbReference type="InterPro" id="IPR051608">
    <property type="entry name" value="RQC_Subunit_NEMF"/>
</dbReference>
<dbReference type="STRING" id="51511.ENSCSAVP00000002022"/>
<dbReference type="GO" id="GO:1990116">
    <property type="term" value="P:ribosome-associated ubiquitin-dependent protein catabolic process"/>
    <property type="evidence" value="ECO:0007669"/>
    <property type="project" value="TreeGrafter"/>
</dbReference>
<reference evidence="4" key="1">
    <citation type="submission" date="2003-08" db="EMBL/GenBank/DDBJ databases">
        <authorList>
            <person name="Birren B."/>
            <person name="Nusbaum C."/>
            <person name="Abebe A."/>
            <person name="Abouelleil A."/>
            <person name="Adekoya E."/>
            <person name="Ait-zahra M."/>
            <person name="Allen N."/>
            <person name="Allen T."/>
            <person name="An P."/>
            <person name="Anderson M."/>
            <person name="Anderson S."/>
            <person name="Arachchi H."/>
            <person name="Armbruster J."/>
            <person name="Bachantsang P."/>
            <person name="Baldwin J."/>
            <person name="Barry A."/>
            <person name="Bayul T."/>
            <person name="Blitshsteyn B."/>
            <person name="Bloom T."/>
            <person name="Blye J."/>
            <person name="Boguslavskiy L."/>
            <person name="Borowsky M."/>
            <person name="Boukhgalter B."/>
            <person name="Brunache A."/>
            <person name="Butler J."/>
            <person name="Calixte N."/>
            <person name="Calvo S."/>
            <person name="Camarata J."/>
            <person name="Campo K."/>
            <person name="Chang J."/>
            <person name="Cheshatsang Y."/>
            <person name="Citroen M."/>
            <person name="Collymore A."/>
            <person name="Considine T."/>
            <person name="Cook A."/>
            <person name="Cooke P."/>
            <person name="Corum B."/>
            <person name="Cuomo C."/>
            <person name="David R."/>
            <person name="Dawoe T."/>
            <person name="Degray S."/>
            <person name="Dodge S."/>
            <person name="Dooley K."/>
            <person name="Dorje P."/>
            <person name="Dorjee K."/>
            <person name="Dorris L."/>
            <person name="Duffey N."/>
            <person name="Dupes A."/>
            <person name="Elkins T."/>
            <person name="Engels R."/>
            <person name="Erickson J."/>
            <person name="Farina A."/>
            <person name="Faro S."/>
            <person name="Ferreira P."/>
            <person name="Fischer H."/>
            <person name="Fitzgerald M."/>
            <person name="Foley K."/>
            <person name="Gage D."/>
            <person name="Galagan J."/>
            <person name="Gearin G."/>
            <person name="Gnerre S."/>
            <person name="Gnirke A."/>
            <person name="Goyette A."/>
            <person name="Graham J."/>
            <person name="Grandbois E."/>
            <person name="Gyaltsen K."/>
            <person name="Hafez N."/>
            <person name="Hagopian D."/>
            <person name="Hagos B."/>
            <person name="Hall J."/>
            <person name="Hatcher B."/>
            <person name="Heller A."/>
            <person name="Higgins H."/>
            <person name="Honan T."/>
            <person name="Horn A."/>
            <person name="Houde N."/>
            <person name="Hughes L."/>
            <person name="Hulme W."/>
            <person name="Husby E."/>
            <person name="Iliev I."/>
            <person name="Jaffe D."/>
            <person name="Jones C."/>
            <person name="Kamal M."/>
            <person name="Kamat A."/>
            <person name="Kamvysselis M."/>
            <person name="Karlsson E."/>
            <person name="Kells C."/>
            <person name="Kieu A."/>
            <person name="Kisner P."/>
            <person name="Kodira C."/>
            <person name="Kulbokas E."/>
            <person name="Labutti K."/>
            <person name="Lama D."/>
            <person name="Landers T."/>
            <person name="Leger J."/>
            <person name="Levine S."/>
            <person name="Lewis D."/>
            <person name="Lewis T."/>
            <person name="Lindblad-toh K."/>
            <person name="Liu X."/>
            <person name="Lokyitsang T."/>
            <person name="Lokyitsang Y."/>
            <person name="Lucien O."/>
            <person name="Lui A."/>
            <person name="Ma L.J."/>
            <person name="Mabbitt R."/>
            <person name="Macdonald J."/>
            <person name="Maclean C."/>
            <person name="Major J."/>
            <person name="Manning J."/>
            <person name="Marabella R."/>
            <person name="Maru K."/>
            <person name="Matthews C."/>
            <person name="Mauceli E."/>
            <person name="Mccarthy M."/>
            <person name="Mcdonough S."/>
            <person name="Mcghee T."/>
            <person name="Meldrim J."/>
            <person name="Meneus L."/>
            <person name="Mesirov J."/>
            <person name="Mihalev A."/>
            <person name="Mihova T."/>
            <person name="Mikkelsen T."/>
            <person name="Mlenga V."/>
            <person name="Moru K."/>
            <person name="Mozes J."/>
            <person name="Mulrain L."/>
            <person name="Munson G."/>
            <person name="Naylor J."/>
            <person name="Newes C."/>
            <person name="Nguyen C."/>
            <person name="Nguyen N."/>
            <person name="Nguyen T."/>
            <person name="Nicol R."/>
            <person name="Nielsen C."/>
            <person name="Nizzari M."/>
            <person name="Norbu C."/>
            <person name="Norbu N."/>
            <person name="O'donnell P."/>
            <person name="Okoawo O."/>
            <person name="O'leary S."/>
            <person name="Omotosho B."/>
            <person name="O'neill K."/>
            <person name="Osman S."/>
            <person name="Parker S."/>
            <person name="Perrin D."/>
            <person name="Phunkhang P."/>
            <person name="Piqani B."/>
            <person name="Purcell S."/>
            <person name="Rachupka T."/>
            <person name="Ramasamy U."/>
            <person name="Rameau R."/>
            <person name="Ray V."/>
            <person name="Raymond C."/>
            <person name="Retta R."/>
            <person name="Richardson S."/>
            <person name="Rise C."/>
            <person name="Rodriguez J."/>
            <person name="Rogers J."/>
            <person name="Rogov P."/>
            <person name="Rutman M."/>
            <person name="Schupbach R."/>
            <person name="Seaman C."/>
            <person name="Settipalli S."/>
            <person name="Sharpe T."/>
            <person name="Sheridan J."/>
            <person name="Sherpa N."/>
            <person name="Shi J."/>
            <person name="Smirnov S."/>
            <person name="Smith C."/>
            <person name="Sougnez C."/>
            <person name="Spencer B."/>
            <person name="Stalker J."/>
            <person name="Stange-thomann N."/>
            <person name="Stavropoulos S."/>
            <person name="Stetson K."/>
            <person name="Stone C."/>
            <person name="Stone S."/>
            <person name="Stubbs M."/>
            <person name="Talamas J."/>
            <person name="Tchuinga P."/>
            <person name="Tenzing P."/>
            <person name="Tesfaye S."/>
            <person name="Theodore J."/>
            <person name="Thoulutsang Y."/>
            <person name="Topham K."/>
            <person name="Towey S."/>
            <person name="Tsamla T."/>
            <person name="Tsomo N."/>
            <person name="Vallee D."/>
            <person name="Vassiliev H."/>
            <person name="Venkataraman V."/>
            <person name="Vinson J."/>
            <person name="Vo A."/>
            <person name="Wade C."/>
            <person name="Wang S."/>
            <person name="Wangchuk T."/>
            <person name="Wangdi T."/>
            <person name="Whittaker C."/>
            <person name="Wilkinson J."/>
            <person name="Wu Y."/>
            <person name="Wyman D."/>
            <person name="Yadav S."/>
            <person name="Yang S."/>
            <person name="Yang X."/>
            <person name="Yeager S."/>
            <person name="Yee E."/>
            <person name="Young G."/>
            <person name="Zainoun J."/>
            <person name="Zembeck L."/>
            <person name="Zimmer A."/>
            <person name="Zody M."/>
            <person name="Lander E."/>
        </authorList>
    </citation>
    <scope>NUCLEOTIDE SEQUENCE [LARGE SCALE GENOMIC DNA]</scope>
</reference>
<evidence type="ECO:0000313" key="3">
    <source>
        <dbReference type="Ensembl" id="ENSCSAVP00000002022.1"/>
    </source>
</evidence>
<reference evidence="3" key="2">
    <citation type="submission" date="2025-08" db="UniProtKB">
        <authorList>
            <consortium name="Ensembl"/>
        </authorList>
    </citation>
    <scope>IDENTIFICATION</scope>
</reference>
<evidence type="ECO:0000256" key="1">
    <source>
        <dbReference type="SAM" id="MobiDB-lite"/>
    </source>
</evidence>
<sequence length="190" mass="21405">MREKYKDQDDEDRELIMGILQSAKSPKPKKEKNKVEAKPKLKQTPKPKPAEPIILHAPSRDGDVIQEDSDEERHQVLKAEHLSVEPVYDIIDSLTGCPATDDILLFAVPVCAPYNAMLNFKFKVKLTPGGGKKGKATKTAINMFHLSKETTQQEKDHLRSVKDHDLSRNMPGKVKVSAPNIQNKKFKGKR</sequence>
<dbReference type="HOGENOM" id="CLU_1427535_0_0_1"/>
<keyword evidence="4" id="KW-1185">Reference proteome</keyword>
<dbReference type="InterPro" id="IPR021846">
    <property type="entry name" value="NFACT-C"/>
</dbReference>
<dbReference type="PANTHER" id="PTHR15239">
    <property type="entry name" value="NUCLEAR EXPORT MEDIATOR FACTOR NEMF"/>
    <property type="match status" value="1"/>
</dbReference>
<feature type="region of interest" description="Disordered" evidence="1">
    <location>
        <begin position="150"/>
        <end position="190"/>
    </location>
</feature>
<dbReference type="GO" id="GO:1990112">
    <property type="term" value="C:RQC complex"/>
    <property type="evidence" value="ECO:0007669"/>
    <property type="project" value="TreeGrafter"/>
</dbReference>
<proteinExistence type="predicted"/>
<dbReference type="InParanoid" id="H2Y9M4"/>
<dbReference type="GO" id="GO:0043023">
    <property type="term" value="F:ribosomal large subunit binding"/>
    <property type="evidence" value="ECO:0007669"/>
    <property type="project" value="TreeGrafter"/>
</dbReference>
<feature type="domain" description="NFACT protein C-terminal" evidence="2">
    <location>
        <begin position="89"/>
        <end position="177"/>
    </location>
</feature>
<dbReference type="eggNOG" id="KOG2030">
    <property type="taxonomic scope" value="Eukaryota"/>
</dbReference>
<dbReference type="Proteomes" id="UP000007875">
    <property type="component" value="Unassembled WGS sequence"/>
</dbReference>
<feature type="compositionally biased region" description="Basic and acidic residues" evidence="1">
    <location>
        <begin position="150"/>
        <end position="167"/>
    </location>
</feature>
<name>H2Y9M4_CIOSA</name>
<reference evidence="3" key="3">
    <citation type="submission" date="2025-09" db="UniProtKB">
        <authorList>
            <consortium name="Ensembl"/>
        </authorList>
    </citation>
    <scope>IDENTIFICATION</scope>
</reference>
<dbReference type="Ensembl" id="ENSCSAVT00000002057.1">
    <property type="protein sequence ID" value="ENSCSAVP00000002022.1"/>
    <property type="gene ID" value="ENSCSAVG00000001181.1"/>
</dbReference>
<evidence type="ECO:0000259" key="2">
    <source>
        <dbReference type="Pfam" id="PF11923"/>
    </source>
</evidence>
<dbReference type="GeneTree" id="ENSGT00390000018516"/>
<dbReference type="AlphaFoldDB" id="H2Y9M4"/>
<dbReference type="GO" id="GO:0072344">
    <property type="term" value="P:rescue of stalled ribosome"/>
    <property type="evidence" value="ECO:0007669"/>
    <property type="project" value="TreeGrafter"/>
</dbReference>
<organism evidence="3 4">
    <name type="scientific">Ciona savignyi</name>
    <name type="common">Pacific transparent sea squirt</name>
    <dbReference type="NCBI Taxonomy" id="51511"/>
    <lineage>
        <taxon>Eukaryota</taxon>
        <taxon>Metazoa</taxon>
        <taxon>Chordata</taxon>
        <taxon>Tunicata</taxon>
        <taxon>Ascidiacea</taxon>
        <taxon>Phlebobranchia</taxon>
        <taxon>Cionidae</taxon>
        <taxon>Ciona</taxon>
    </lineage>
</organism>
<accession>H2Y9M4</accession>
<feature type="region of interest" description="Disordered" evidence="1">
    <location>
        <begin position="1"/>
        <end position="61"/>
    </location>
</feature>
<evidence type="ECO:0000313" key="4">
    <source>
        <dbReference type="Proteomes" id="UP000007875"/>
    </source>
</evidence>
<dbReference type="OMA" id="VTHHVAD"/>
<dbReference type="PANTHER" id="PTHR15239:SF6">
    <property type="entry name" value="RIBOSOME QUALITY CONTROL COMPLEX SUBUNIT NEMF"/>
    <property type="match status" value="1"/>
</dbReference>